<dbReference type="SUPFAM" id="SSF52096">
    <property type="entry name" value="ClpP/crotonase"/>
    <property type="match status" value="1"/>
</dbReference>
<dbReference type="GO" id="GO:0004300">
    <property type="term" value="F:enoyl-CoA hydratase activity"/>
    <property type="evidence" value="ECO:0007669"/>
    <property type="project" value="UniProtKB-EC"/>
</dbReference>
<reference evidence="5 6" key="1">
    <citation type="submission" date="2019-05" db="EMBL/GenBank/DDBJ databases">
        <title>Draft genome sequence of Nonomuraea turkmeniaca DSM 43926.</title>
        <authorList>
            <person name="Saricaoglu S."/>
            <person name="Isik K."/>
        </authorList>
    </citation>
    <scope>NUCLEOTIDE SEQUENCE [LARGE SCALE GENOMIC DNA]</scope>
    <source>
        <strain evidence="5 6">DSM 43926</strain>
    </source>
</reference>
<evidence type="ECO:0000256" key="2">
    <source>
        <dbReference type="ARBA" id="ARBA00023239"/>
    </source>
</evidence>
<gene>
    <name evidence="5" type="ORF">ETD86_03140</name>
</gene>
<organism evidence="5 6">
    <name type="scientific">Nonomuraea turkmeniaca</name>
    <dbReference type="NCBI Taxonomy" id="103838"/>
    <lineage>
        <taxon>Bacteria</taxon>
        <taxon>Bacillati</taxon>
        <taxon>Actinomycetota</taxon>
        <taxon>Actinomycetes</taxon>
        <taxon>Streptosporangiales</taxon>
        <taxon>Streptosporangiaceae</taxon>
        <taxon>Nonomuraea</taxon>
    </lineage>
</organism>
<dbReference type="UniPathway" id="UPA00659"/>
<dbReference type="Gene3D" id="1.10.12.10">
    <property type="entry name" value="Lyase 2-enoyl-coa Hydratase, Chain A, domain 2"/>
    <property type="match status" value="1"/>
</dbReference>
<dbReference type="AlphaFoldDB" id="A0A5S4FXD5"/>
<evidence type="ECO:0000256" key="4">
    <source>
        <dbReference type="ARBA" id="ARBA00023717"/>
    </source>
</evidence>
<comment type="catalytic activity">
    <reaction evidence="3">
        <text>a (3S)-3-hydroxyacyl-CoA = a (2E)-enoyl-CoA + H2O</text>
        <dbReference type="Rhea" id="RHEA:16105"/>
        <dbReference type="ChEBI" id="CHEBI:15377"/>
        <dbReference type="ChEBI" id="CHEBI:57318"/>
        <dbReference type="ChEBI" id="CHEBI:58856"/>
        <dbReference type="EC" id="4.2.1.17"/>
    </reaction>
</comment>
<comment type="caution">
    <text evidence="5">The sequence shown here is derived from an EMBL/GenBank/DDBJ whole genome shotgun (WGS) entry which is preliminary data.</text>
</comment>
<comment type="catalytic activity">
    <reaction evidence="4">
        <text>a 4-saturated-(3S)-3-hydroxyacyl-CoA = a (3E)-enoyl-CoA + H2O</text>
        <dbReference type="Rhea" id="RHEA:20724"/>
        <dbReference type="ChEBI" id="CHEBI:15377"/>
        <dbReference type="ChEBI" id="CHEBI:58521"/>
        <dbReference type="ChEBI" id="CHEBI:137480"/>
        <dbReference type="EC" id="4.2.1.17"/>
    </reaction>
</comment>
<dbReference type="InterPro" id="IPR001753">
    <property type="entry name" value="Enoyl-CoA_hydra/iso"/>
</dbReference>
<sequence>MPLEHALPDSLRVERRGDVALLTLSRPHKRNALDDVTVLAIGRFFETPPSWARAVVLEPEGDHFSAGLDLSELGERDAVAGLHHSRMWHSAFERIESGPLPVVAVLRGAVVGGGLELACAAHVRVAERSAFYALPEGQRGLFVGGGASVRVPKLIGVHRMLDMMLTGRVLTAEEGERAGLSQYLADDGQGTAMALELAARAAANSPITNYAVLQALPRIAAANPQEGFFLESLMTAVAQSSAEAKERMRDFLEGRAAKVAASGTEGGSR</sequence>
<evidence type="ECO:0000256" key="3">
    <source>
        <dbReference type="ARBA" id="ARBA00023709"/>
    </source>
</evidence>
<dbReference type="PANTHER" id="PTHR11941">
    <property type="entry name" value="ENOYL-COA HYDRATASE-RELATED"/>
    <property type="match status" value="1"/>
</dbReference>
<dbReference type="GO" id="GO:0006635">
    <property type="term" value="P:fatty acid beta-oxidation"/>
    <property type="evidence" value="ECO:0007669"/>
    <property type="project" value="UniProtKB-UniPathway"/>
</dbReference>
<dbReference type="EMBL" id="VCKY01000006">
    <property type="protein sequence ID" value="TMR24934.1"/>
    <property type="molecule type" value="Genomic_DNA"/>
</dbReference>
<evidence type="ECO:0000313" key="5">
    <source>
        <dbReference type="EMBL" id="TMR24934.1"/>
    </source>
</evidence>
<dbReference type="OrthoDB" id="9775794at2"/>
<comment type="similarity">
    <text evidence="1">Belongs to the enoyl-CoA hydratase/isomerase family.</text>
</comment>
<accession>A0A5S4FXD5</accession>
<dbReference type="PANTHER" id="PTHR11941:SF54">
    <property type="entry name" value="ENOYL-COA HYDRATASE, MITOCHONDRIAL"/>
    <property type="match status" value="1"/>
</dbReference>
<dbReference type="Proteomes" id="UP000309128">
    <property type="component" value="Unassembled WGS sequence"/>
</dbReference>
<proteinExistence type="inferred from homology"/>
<dbReference type="InterPro" id="IPR014748">
    <property type="entry name" value="Enoyl-CoA_hydra_C"/>
</dbReference>
<evidence type="ECO:0000256" key="1">
    <source>
        <dbReference type="ARBA" id="ARBA00005254"/>
    </source>
</evidence>
<evidence type="ECO:0000313" key="6">
    <source>
        <dbReference type="Proteomes" id="UP000309128"/>
    </source>
</evidence>
<dbReference type="NCBIfam" id="NF006013">
    <property type="entry name" value="PRK08150.1"/>
    <property type="match status" value="1"/>
</dbReference>
<dbReference type="CDD" id="cd06558">
    <property type="entry name" value="crotonase-like"/>
    <property type="match status" value="1"/>
</dbReference>
<dbReference type="InterPro" id="IPR029045">
    <property type="entry name" value="ClpP/crotonase-like_dom_sf"/>
</dbReference>
<dbReference type="RefSeq" id="WP_138664546.1">
    <property type="nucleotide sequence ID" value="NZ_VCKY01000006.1"/>
</dbReference>
<protein>
    <submittedName>
        <fullName evidence="5">Crotonase/enoyl-CoA hydratase family protein</fullName>
    </submittedName>
</protein>
<name>A0A5S4FXD5_9ACTN</name>
<keyword evidence="6" id="KW-1185">Reference proteome</keyword>
<keyword evidence="2" id="KW-0456">Lyase</keyword>
<dbReference type="Pfam" id="PF00378">
    <property type="entry name" value="ECH_1"/>
    <property type="match status" value="1"/>
</dbReference>
<dbReference type="Gene3D" id="3.90.226.10">
    <property type="entry name" value="2-enoyl-CoA Hydratase, Chain A, domain 1"/>
    <property type="match status" value="1"/>
</dbReference>